<name>A0A7S6SP39_9CAUD</name>
<sequence length="55" mass="6584">MMRLVVKQTKLRIIEEVYGDQRIEDVFEELYQLRFGIKVKVTRKTPSLVATEQEK</sequence>
<reference evidence="1 2" key="1">
    <citation type="submission" date="2020-07" db="EMBL/GenBank/DDBJ databases">
        <title>Three novel lytic phages infecting Bacillus anthracis - genomic and biological characterization.</title>
        <authorList>
            <person name="Nakonieczna A."/>
            <person name="Rutyna P."/>
            <person name="Korba M."/>
            <person name="Kwiatek M."/>
            <person name="Mizak L."/>
            <person name="Lobocka M."/>
        </authorList>
    </citation>
    <scope>NUCLEOTIDE SEQUENCE [LARGE SCALE GENOMIC DNA]</scope>
</reference>
<accession>A0A7S6SP39</accession>
<dbReference type="EMBL" id="MT745955">
    <property type="protein sequence ID" value="QOQ37214.1"/>
    <property type="molecule type" value="Genomic_DNA"/>
</dbReference>
<keyword evidence="2" id="KW-1185">Reference proteome</keyword>
<gene>
    <name evidence="1" type="ORF">J5a_033</name>
</gene>
<protein>
    <submittedName>
        <fullName evidence="1">Uncharacterized protein</fullName>
    </submittedName>
</protein>
<dbReference type="Proteomes" id="UP000595372">
    <property type="component" value="Genome"/>
</dbReference>
<evidence type="ECO:0000313" key="1">
    <source>
        <dbReference type="EMBL" id="QOQ37214.1"/>
    </source>
</evidence>
<evidence type="ECO:0000313" key="2">
    <source>
        <dbReference type="Proteomes" id="UP000595372"/>
    </source>
</evidence>
<organism evidence="1 2">
    <name type="scientific">Bacillus phage J5a</name>
    <dbReference type="NCBI Taxonomy" id="2767195"/>
    <lineage>
        <taxon>Viruses</taxon>
        <taxon>Duplodnaviria</taxon>
        <taxon>Heunggongvirae</taxon>
        <taxon>Uroviricota</taxon>
        <taxon>Caudoviricetes</taxon>
        <taxon>Wbetavirus</taxon>
        <taxon>Wbetavirus J5a</taxon>
    </lineage>
</organism>
<proteinExistence type="predicted"/>